<dbReference type="InterPro" id="IPR011029">
    <property type="entry name" value="DEATH-like_dom_sf"/>
</dbReference>
<organism evidence="4 5">
    <name type="scientific">Pinctada imbricata</name>
    <name type="common">Atlantic pearl-oyster</name>
    <name type="synonym">Pinctada martensii</name>
    <dbReference type="NCBI Taxonomy" id="66713"/>
    <lineage>
        <taxon>Eukaryota</taxon>
        <taxon>Metazoa</taxon>
        <taxon>Spiralia</taxon>
        <taxon>Lophotrochozoa</taxon>
        <taxon>Mollusca</taxon>
        <taxon>Bivalvia</taxon>
        <taxon>Autobranchia</taxon>
        <taxon>Pteriomorphia</taxon>
        <taxon>Pterioida</taxon>
        <taxon>Pterioidea</taxon>
        <taxon>Pteriidae</taxon>
        <taxon>Pinctada</taxon>
    </lineage>
</organism>
<name>A0AA88YVF1_PINIB</name>
<dbReference type="InterPro" id="IPR000488">
    <property type="entry name" value="Death_dom"/>
</dbReference>
<keyword evidence="1" id="KW-0175">Coiled coil</keyword>
<proteinExistence type="predicted"/>
<evidence type="ECO:0000313" key="5">
    <source>
        <dbReference type="Proteomes" id="UP001186944"/>
    </source>
</evidence>
<dbReference type="Proteomes" id="UP001186944">
    <property type="component" value="Unassembled WGS sequence"/>
</dbReference>
<evidence type="ECO:0000256" key="1">
    <source>
        <dbReference type="SAM" id="Coils"/>
    </source>
</evidence>
<sequence>MPPTTLAFHRKRQNLDHLALERPQNLQNFYEAIEEELKHIETQLKYLELDYYGYERTPEDEVKEWMPALDIVMNALRPHISFLYSKQQLKDIFDLYDRSIGDPTMEVDFDKEAVQTVLDCIHKIDVYLRHRFKQIIDAIFLILGYMRKYCLSFCGTSGDNYLETATNYEKQRRELADAIKINVEDIPMMADRFDSVDGIKMHEFGSVPKKIAEKCGCSNVPFLVSFAGACENVRNACIGVRKWIQADDGYATFIQFDITDLERKKETCDKLKKDLQIKVSHLDHRMKMCKRDIQECVIELKRVAAKEKSLRKQEEQILEEIHEIDVDLELKEIQKDELRKKTSLDAKEREKLERINSDIEHRKTKKPILERKAEDLKRKVEFLTFRRDLKGKRESQAKGIKDELREARREFKKTDYECERLEKNISKLREIHRFKTSTEVLKKLFYNMPLNKGQVGGAARKRKGQFIDKLERATRITASLIDKDWIHLYRNLPFHPPRGEENLRADIEDVVTTFLRDTAEVHAKQSLYRWRRVNTRANLDDLKKSLMIIKRKDIVDKMEEENDKEEDAPSKTKTKYDCQIS</sequence>
<feature type="domain" description="Death" evidence="3">
    <location>
        <begin position="470"/>
        <end position="562"/>
    </location>
</feature>
<evidence type="ECO:0000256" key="2">
    <source>
        <dbReference type="SAM" id="MobiDB-lite"/>
    </source>
</evidence>
<feature type="compositionally biased region" description="Basic and acidic residues" evidence="2">
    <location>
        <begin position="567"/>
        <end position="581"/>
    </location>
</feature>
<reference evidence="4" key="1">
    <citation type="submission" date="2019-08" db="EMBL/GenBank/DDBJ databases">
        <title>The improved chromosome-level genome for the pearl oyster Pinctada fucata martensii using PacBio sequencing and Hi-C.</title>
        <authorList>
            <person name="Zheng Z."/>
        </authorList>
    </citation>
    <scope>NUCLEOTIDE SEQUENCE</scope>
    <source>
        <strain evidence="4">ZZ-2019</strain>
        <tissue evidence="4">Adductor muscle</tissue>
    </source>
</reference>
<evidence type="ECO:0000259" key="3">
    <source>
        <dbReference type="PROSITE" id="PS50017"/>
    </source>
</evidence>
<feature type="coiled-coil region" evidence="1">
    <location>
        <begin position="390"/>
        <end position="424"/>
    </location>
</feature>
<gene>
    <name evidence="4" type="ORF">FSP39_014455</name>
</gene>
<protein>
    <recommendedName>
        <fullName evidence="3">Death domain-containing protein</fullName>
    </recommendedName>
</protein>
<keyword evidence="5" id="KW-1185">Reference proteome</keyword>
<accession>A0AA88YVF1</accession>
<dbReference type="AlphaFoldDB" id="A0AA88YVF1"/>
<dbReference type="CDD" id="cd01670">
    <property type="entry name" value="Death"/>
    <property type="match status" value="1"/>
</dbReference>
<dbReference type="GO" id="GO:0007165">
    <property type="term" value="P:signal transduction"/>
    <property type="evidence" value="ECO:0007669"/>
    <property type="project" value="InterPro"/>
</dbReference>
<feature type="region of interest" description="Disordered" evidence="2">
    <location>
        <begin position="558"/>
        <end position="581"/>
    </location>
</feature>
<dbReference type="EMBL" id="VSWD01000001">
    <property type="protein sequence ID" value="KAK3108734.1"/>
    <property type="molecule type" value="Genomic_DNA"/>
</dbReference>
<dbReference type="PROSITE" id="PS50017">
    <property type="entry name" value="DEATH_DOMAIN"/>
    <property type="match status" value="1"/>
</dbReference>
<dbReference type="Gene3D" id="1.10.533.10">
    <property type="entry name" value="Death Domain, Fas"/>
    <property type="match status" value="1"/>
</dbReference>
<evidence type="ECO:0000313" key="4">
    <source>
        <dbReference type="EMBL" id="KAK3108734.1"/>
    </source>
</evidence>
<comment type="caution">
    <text evidence="4">The sequence shown here is derived from an EMBL/GenBank/DDBJ whole genome shotgun (WGS) entry which is preliminary data.</text>
</comment>